<comment type="function">
    <text evidence="10">ATP-dependent serine protease that mediates the selective degradation of mutant and abnormal proteins as well as certain short-lived regulatory proteins. Required for cellular homeostasis and for survival from DNA damage and developmental changes induced by stress. Degrades polypeptides processively to yield small peptide fragments that are 5 to 10 amino acids long. Binds to DNA in a double-stranded, site-specific manner.</text>
</comment>
<gene>
    <name evidence="10 17" type="primary">lon</name>
    <name evidence="17" type="ORF">SFSGTM_17500</name>
</gene>
<dbReference type="SUPFAM" id="SSF52540">
    <property type="entry name" value="P-loop containing nucleoside triphosphate hydrolases"/>
    <property type="match status" value="1"/>
</dbReference>
<evidence type="ECO:0000256" key="4">
    <source>
        <dbReference type="ARBA" id="ARBA00022741"/>
    </source>
</evidence>
<dbReference type="RefSeq" id="WP_162084869.1">
    <property type="nucleotide sequence ID" value="NZ_AP021881.1"/>
</dbReference>
<keyword evidence="4 10" id="KW-0547">Nucleotide-binding</keyword>
<dbReference type="GO" id="GO:0005524">
    <property type="term" value="F:ATP binding"/>
    <property type="evidence" value="ECO:0007669"/>
    <property type="project" value="UniProtKB-UniRule"/>
</dbReference>
<keyword evidence="8 10" id="KW-0346">Stress response</keyword>
<evidence type="ECO:0000256" key="1">
    <source>
        <dbReference type="ARBA" id="ARBA00004496"/>
    </source>
</evidence>
<dbReference type="PRINTS" id="PR00830">
    <property type="entry name" value="ENDOLAPTASE"/>
</dbReference>
<dbReference type="Pfam" id="PF02190">
    <property type="entry name" value="LON_substr_bdg"/>
    <property type="match status" value="1"/>
</dbReference>
<dbReference type="InterPro" id="IPR027417">
    <property type="entry name" value="P-loop_NTPase"/>
</dbReference>
<feature type="domain" description="Lon proteolytic" evidence="15">
    <location>
        <begin position="594"/>
        <end position="775"/>
    </location>
</feature>
<dbReference type="FunFam" id="3.40.50.300:FF:000021">
    <property type="entry name" value="Lon protease homolog"/>
    <property type="match status" value="1"/>
</dbReference>
<evidence type="ECO:0000256" key="5">
    <source>
        <dbReference type="ARBA" id="ARBA00022801"/>
    </source>
</evidence>
<dbReference type="FunFam" id="1.20.5.5270:FF:000002">
    <property type="entry name" value="Lon protease homolog"/>
    <property type="match status" value="1"/>
</dbReference>
<evidence type="ECO:0000256" key="10">
    <source>
        <dbReference type="HAMAP-Rule" id="MF_01973"/>
    </source>
</evidence>
<dbReference type="NCBIfam" id="TIGR00763">
    <property type="entry name" value="lon"/>
    <property type="match status" value="1"/>
</dbReference>
<evidence type="ECO:0000256" key="2">
    <source>
        <dbReference type="ARBA" id="ARBA00022490"/>
    </source>
</evidence>
<organism evidence="17 18">
    <name type="scientific">Sulfuriferula nivalis</name>
    <dbReference type="NCBI Taxonomy" id="2675298"/>
    <lineage>
        <taxon>Bacteria</taxon>
        <taxon>Pseudomonadati</taxon>
        <taxon>Pseudomonadota</taxon>
        <taxon>Betaproteobacteria</taxon>
        <taxon>Nitrosomonadales</taxon>
        <taxon>Sulfuricellaceae</taxon>
        <taxon>Sulfuriferula</taxon>
    </lineage>
</organism>
<dbReference type="GO" id="GO:0034605">
    <property type="term" value="P:cellular response to heat"/>
    <property type="evidence" value="ECO:0007669"/>
    <property type="project" value="UniProtKB-UniRule"/>
</dbReference>
<dbReference type="GO" id="GO:0016887">
    <property type="term" value="F:ATP hydrolysis activity"/>
    <property type="evidence" value="ECO:0007669"/>
    <property type="project" value="UniProtKB-UniRule"/>
</dbReference>
<dbReference type="GO" id="GO:0004176">
    <property type="term" value="F:ATP-dependent peptidase activity"/>
    <property type="evidence" value="ECO:0007669"/>
    <property type="project" value="UniProtKB-UniRule"/>
</dbReference>
<dbReference type="PROSITE" id="PS51786">
    <property type="entry name" value="LON_PROTEOLYTIC"/>
    <property type="match status" value="1"/>
</dbReference>
<keyword evidence="7 10" id="KW-0067">ATP-binding</keyword>
<dbReference type="AlphaFoldDB" id="A0A809S9M9"/>
<dbReference type="InterPro" id="IPR003111">
    <property type="entry name" value="Lon_prtase_N"/>
</dbReference>
<protein>
    <recommendedName>
        <fullName evidence="10 11">Lon protease</fullName>
        <ecNumber evidence="10 11">3.4.21.53</ecNumber>
    </recommendedName>
    <alternativeName>
        <fullName evidence="10">ATP-dependent protease La</fullName>
    </alternativeName>
</protein>
<dbReference type="GO" id="GO:0004252">
    <property type="term" value="F:serine-type endopeptidase activity"/>
    <property type="evidence" value="ECO:0007669"/>
    <property type="project" value="UniProtKB-UniRule"/>
</dbReference>
<dbReference type="GO" id="GO:0006515">
    <property type="term" value="P:protein quality control for misfolded or incompletely synthesized proteins"/>
    <property type="evidence" value="ECO:0007669"/>
    <property type="project" value="UniProtKB-UniRule"/>
</dbReference>
<sequence length="805" mass="88739">MALLQDAETLTLPLLPLRDVVVFPHMVIPLFVGRAKSIKALEIAMESGKSILLVAQKSASKDEPTPEDLYHIGSVATILQMLKLPDGTVKVLVEGNQRANVIEYADLDTHFAGTVTLVDADDTAEDKEAEATRRALVAQFDQYVKLNKKIPPEILTSLVGIDEAGRLADTIAAHLPLKLEQKQEVLEMFPVQARLEHLMSLMEGEIDILQVEKRIRGRVKRQMEKSQRDYYLNEQVKAIQKELGDGEDGVEIEDLERRIKEAKMSKEAEAKADAELKKLKMMSPMSAEATVVRTYIEAIIGLPWKKKTKISKDLTKAEAILDKDHYGLDKVKERIVEYLAVQQRVEKLKGPILCLVGPPGVGKTSLGQSIAKATNRKFIRMALGGVRDESEIRGHRRTYIGSMPGKILQSMTKVGVRNPLFLLDEVDKMGQDSRGDPSSALLEVLDPEQNHTFADHYIEVDFDLSDVMFVATANTLDIPTPLLDRMEIIRLSGYTEDEKVSIGQRYLVAKQLQANGLKPDECEITEAALRDIVRYYTREAGVRNLDRDVAKICRKVVKALVTKSTKDKKIIVDETNLDNYLGVRRFNFGVAEKYNQVGQVTGLAWTEVGGELLTIEGVTMPGKGKVITTGQLGEVMQESIQAAMSVVRSRSQSLGIPADVYEKKDIHIHLPEGATPKDGPSAGIGICTALVSVLTGIPVRADVAMTGEITLRGEVLPIGGLKEKLLAALRGGIKTVLIPEENVRDLVEMPDNIKSGLDIRPVKWVDQVLQLVLERQPEPLPDTPAVVAEIVGAAAVSTEVVSTKH</sequence>
<dbReference type="InterPro" id="IPR004815">
    <property type="entry name" value="Lon_bac/euk-typ"/>
</dbReference>
<dbReference type="Gene3D" id="2.30.130.40">
    <property type="entry name" value="LON domain-like"/>
    <property type="match status" value="1"/>
</dbReference>
<dbReference type="EC" id="3.4.21.53" evidence="10 11"/>
<feature type="binding site" evidence="10 13">
    <location>
        <begin position="357"/>
        <end position="364"/>
    </location>
    <ligand>
        <name>ATP</name>
        <dbReference type="ChEBI" id="CHEBI:30616"/>
    </ligand>
</feature>
<proteinExistence type="evidence at transcript level"/>
<comment type="catalytic activity">
    <reaction evidence="9 10 11 14">
        <text>Hydrolysis of proteins in presence of ATP.</text>
        <dbReference type="EC" id="3.4.21.53"/>
    </reaction>
</comment>
<evidence type="ECO:0000256" key="8">
    <source>
        <dbReference type="ARBA" id="ARBA00023016"/>
    </source>
</evidence>
<comment type="subcellular location">
    <subcellularLocation>
        <location evidence="1 10 11">Cytoplasm</location>
    </subcellularLocation>
</comment>
<reference evidence="18" key="1">
    <citation type="submission" date="2019-11" db="EMBL/GenBank/DDBJ databases">
        <title>Isolation and characterization of a novel species in the genus Sulfuriferula.</title>
        <authorList>
            <person name="Mochizuki J."/>
            <person name="Kojima H."/>
            <person name="Fukui M."/>
        </authorList>
    </citation>
    <scope>NUCLEOTIDE SEQUENCE [LARGE SCALE GENOMIC DNA]</scope>
    <source>
        <strain evidence="18">SGTM</strain>
    </source>
</reference>
<dbReference type="Gene3D" id="1.10.8.60">
    <property type="match status" value="1"/>
</dbReference>
<keyword evidence="5 10" id="KW-0378">Hydrolase</keyword>
<dbReference type="KEGG" id="sniv:SFSGTM_17500"/>
<dbReference type="Gene3D" id="3.40.50.300">
    <property type="entry name" value="P-loop containing nucleotide triphosphate hydrolases"/>
    <property type="match status" value="1"/>
</dbReference>
<dbReference type="InterPro" id="IPR014721">
    <property type="entry name" value="Ribsml_uS5_D2-typ_fold_subgr"/>
</dbReference>
<evidence type="ECO:0000256" key="3">
    <source>
        <dbReference type="ARBA" id="ARBA00022670"/>
    </source>
</evidence>
<dbReference type="GO" id="GO:0043565">
    <property type="term" value="F:sequence-specific DNA binding"/>
    <property type="evidence" value="ECO:0007669"/>
    <property type="project" value="UniProtKB-UniRule"/>
</dbReference>
<dbReference type="EMBL" id="AP021881">
    <property type="protein sequence ID" value="BBP01042.1"/>
    <property type="molecule type" value="Genomic_DNA"/>
</dbReference>
<dbReference type="Gene3D" id="3.30.230.10">
    <property type="match status" value="1"/>
</dbReference>
<evidence type="ECO:0000256" key="14">
    <source>
        <dbReference type="PROSITE-ProRule" id="PRU01122"/>
    </source>
</evidence>
<dbReference type="FunFam" id="3.30.230.10:FF:000010">
    <property type="entry name" value="Lon protease"/>
    <property type="match status" value="1"/>
</dbReference>
<dbReference type="Pfam" id="PF05362">
    <property type="entry name" value="Lon_C"/>
    <property type="match status" value="1"/>
</dbReference>
<dbReference type="SUPFAM" id="SSF88697">
    <property type="entry name" value="PUA domain-like"/>
    <property type="match status" value="1"/>
</dbReference>
<dbReference type="PANTHER" id="PTHR10046">
    <property type="entry name" value="ATP DEPENDENT LON PROTEASE FAMILY MEMBER"/>
    <property type="match status" value="1"/>
</dbReference>
<dbReference type="HAMAP" id="MF_01973">
    <property type="entry name" value="lon_bact"/>
    <property type="match status" value="1"/>
</dbReference>
<feature type="active site" evidence="10 12">
    <location>
        <position position="724"/>
    </location>
</feature>
<evidence type="ECO:0000256" key="7">
    <source>
        <dbReference type="ARBA" id="ARBA00022840"/>
    </source>
</evidence>
<dbReference type="FunFam" id="1.20.58.1480:FF:000001">
    <property type="entry name" value="Lon protease"/>
    <property type="match status" value="1"/>
</dbReference>
<dbReference type="InterPro" id="IPR046336">
    <property type="entry name" value="Lon_prtase_N_sf"/>
</dbReference>
<feature type="active site" evidence="10 12">
    <location>
        <position position="681"/>
    </location>
</feature>
<comment type="similarity">
    <text evidence="10 11 14">Belongs to the peptidase S16 family.</text>
</comment>
<dbReference type="InterPro" id="IPR027065">
    <property type="entry name" value="Lon_Prtase"/>
</dbReference>
<dbReference type="InterPro" id="IPR003959">
    <property type="entry name" value="ATPase_AAA_core"/>
</dbReference>
<evidence type="ECO:0000259" key="16">
    <source>
        <dbReference type="PROSITE" id="PS51787"/>
    </source>
</evidence>
<dbReference type="InterPro" id="IPR015947">
    <property type="entry name" value="PUA-like_sf"/>
</dbReference>
<keyword evidence="2 10" id="KW-0963">Cytoplasm</keyword>
<feature type="domain" description="Lon N-terminal" evidence="16">
    <location>
        <begin position="12"/>
        <end position="206"/>
    </location>
</feature>
<dbReference type="Gene3D" id="1.20.58.1480">
    <property type="match status" value="1"/>
</dbReference>
<evidence type="ECO:0000313" key="17">
    <source>
        <dbReference type="EMBL" id="BBP01042.1"/>
    </source>
</evidence>
<evidence type="ECO:0000256" key="9">
    <source>
        <dbReference type="ARBA" id="ARBA00050665"/>
    </source>
</evidence>
<dbReference type="InterPro" id="IPR008269">
    <property type="entry name" value="Lon_proteolytic"/>
</dbReference>
<evidence type="ECO:0000259" key="15">
    <source>
        <dbReference type="PROSITE" id="PS51786"/>
    </source>
</evidence>
<dbReference type="SUPFAM" id="SSF54211">
    <property type="entry name" value="Ribosomal protein S5 domain 2-like"/>
    <property type="match status" value="1"/>
</dbReference>
<accession>A0A809S9M9</accession>
<dbReference type="GO" id="GO:0005737">
    <property type="term" value="C:cytoplasm"/>
    <property type="evidence" value="ECO:0007669"/>
    <property type="project" value="UniProtKB-SubCell"/>
</dbReference>
<evidence type="ECO:0000256" key="12">
    <source>
        <dbReference type="PIRSR" id="PIRSR001174-1"/>
    </source>
</evidence>
<comment type="subunit">
    <text evidence="10 11">Homohexamer. Organized in a ring with a central cavity.</text>
</comment>
<name>A0A809S9M9_9PROT</name>
<dbReference type="PROSITE" id="PS51787">
    <property type="entry name" value="LON_N"/>
    <property type="match status" value="1"/>
</dbReference>
<dbReference type="SMART" id="SM00382">
    <property type="entry name" value="AAA"/>
    <property type="match status" value="1"/>
</dbReference>
<dbReference type="PIRSF" id="PIRSF001174">
    <property type="entry name" value="Lon_proteas"/>
    <property type="match status" value="1"/>
</dbReference>
<dbReference type="Pfam" id="PF22667">
    <property type="entry name" value="Lon_lid"/>
    <property type="match status" value="1"/>
</dbReference>
<dbReference type="Pfam" id="PF00004">
    <property type="entry name" value="AAA"/>
    <property type="match status" value="1"/>
</dbReference>
<evidence type="ECO:0000256" key="11">
    <source>
        <dbReference type="PIRNR" id="PIRNR001174"/>
    </source>
</evidence>
<dbReference type="InterPro" id="IPR020568">
    <property type="entry name" value="Ribosomal_Su5_D2-typ_SF"/>
</dbReference>
<evidence type="ECO:0000256" key="13">
    <source>
        <dbReference type="PIRSR" id="PIRSR001174-2"/>
    </source>
</evidence>
<dbReference type="CDD" id="cd19500">
    <property type="entry name" value="RecA-like_Lon"/>
    <property type="match status" value="1"/>
</dbReference>
<keyword evidence="18" id="KW-1185">Reference proteome</keyword>
<keyword evidence="6 10" id="KW-0720">Serine protease</keyword>
<dbReference type="InterPro" id="IPR003593">
    <property type="entry name" value="AAA+_ATPase"/>
</dbReference>
<dbReference type="Gene3D" id="1.20.5.5270">
    <property type="match status" value="1"/>
</dbReference>
<dbReference type="InterPro" id="IPR027543">
    <property type="entry name" value="Lon_bac"/>
</dbReference>
<keyword evidence="3 10" id="KW-0645">Protease</keyword>
<dbReference type="Proteomes" id="UP000463939">
    <property type="component" value="Chromosome"/>
</dbReference>
<evidence type="ECO:0000313" key="18">
    <source>
        <dbReference type="Proteomes" id="UP000463939"/>
    </source>
</evidence>
<dbReference type="InterPro" id="IPR054594">
    <property type="entry name" value="Lon_lid"/>
</dbReference>
<evidence type="ECO:0000256" key="6">
    <source>
        <dbReference type="ARBA" id="ARBA00022825"/>
    </source>
</evidence>
<comment type="induction">
    <text evidence="10">By heat shock.</text>
</comment>
<dbReference type="SMART" id="SM00464">
    <property type="entry name" value="LON"/>
    <property type="match status" value="1"/>
</dbReference>
<dbReference type="NCBIfam" id="NF008053">
    <property type="entry name" value="PRK10787.1"/>
    <property type="match status" value="1"/>
</dbReference>